<dbReference type="Proteomes" id="UP000576082">
    <property type="component" value="Unassembled WGS sequence"/>
</dbReference>
<keyword evidence="6" id="KW-0479">Metal-binding</keyword>
<dbReference type="RefSeq" id="WP_169661080.1">
    <property type="nucleotide sequence ID" value="NZ_JABANE010000247.1"/>
</dbReference>
<dbReference type="Pfam" id="PF04493">
    <property type="entry name" value="Endonuclease_5"/>
    <property type="match status" value="1"/>
</dbReference>
<dbReference type="PANTHER" id="PTHR28511">
    <property type="entry name" value="ENDONUCLEASE V"/>
    <property type="match status" value="1"/>
</dbReference>
<evidence type="ECO:0000313" key="7">
    <source>
        <dbReference type="EMBL" id="NME72926.1"/>
    </source>
</evidence>
<feature type="site" description="Interaction with target DNA" evidence="6">
    <location>
        <position position="69"/>
    </location>
</feature>
<dbReference type="EC" id="3.1.21.7" evidence="6"/>
<dbReference type="CDD" id="cd06559">
    <property type="entry name" value="Endonuclease_V"/>
    <property type="match status" value="1"/>
</dbReference>
<comment type="function">
    <text evidence="6">DNA repair enzyme involved in the repair of deaminated bases. Selectively cleaves double-stranded DNA at the second phosphodiester bond 3' to a deoxyinosine leaving behind the intact lesion on the nicked DNA.</text>
</comment>
<proteinExistence type="inferred from homology"/>
<evidence type="ECO:0000256" key="3">
    <source>
        <dbReference type="ARBA" id="ARBA00022722"/>
    </source>
</evidence>
<dbReference type="InterPro" id="IPR007581">
    <property type="entry name" value="Endonuclease-V"/>
</dbReference>
<reference evidence="7 8" key="1">
    <citation type="submission" date="2020-04" db="EMBL/GenBank/DDBJ databases">
        <title>Flammeovirga sp. SR4, a novel species isolated from seawater.</title>
        <authorList>
            <person name="Wang X."/>
        </authorList>
    </citation>
    <scope>NUCLEOTIDE SEQUENCE [LARGE SCALE GENOMIC DNA]</scope>
    <source>
        <strain evidence="7 8">ATCC 23126</strain>
    </source>
</reference>
<keyword evidence="5 6" id="KW-0378">Hydrolase</keyword>
<comment type="catalytic activity">
    <reaction evidence="6">
        <text>Endonucleolytic cleavage at apurinic or apyrimidinic sites to products with a 5'-phosphate.</text>
        <dbReference type="EC" id="3.1.21.7"/>
    </reaction>
</comment>
<evidence type="ECO:0000256" key="5">
    <source>
        <dbReference type="ARBA" id="ARBA00022801"/>
    </source>
</evidence>
<dbReference type="GO" id="GO:0000287">
    <property type="term" value="F:magnesium ion binding"/>
    <property type="evidence" value="ECO:0007669"/>
    <property type="project" value="UniProtKB-UniRule"/>
</dbReference>
<dbReference type="Gene3D" id="3.30.2170.10">
    <property type="entry name" value="archaeoglobus fulgidus dsm 4304 superfamily"/>
    <property type="match status" value="1"/>
</dbReference>
<keyword evidence="6" id="KW-0234">DNA repair</keyword>
<accession>A0A7X9XDI2</accession>
<dbReference type="HAMAP" id="MF_00801">
    <property type="entry name" value="Endonuclease_5"/>
    <property type="match status" value="1"/>
</dbReference>
<dbReference type="GO" id="GO:0006281">
    <property type="term" value="P:DNA repair"/>
    <property type="evidence" value="ECO:0007669"/>
    <property type="project" value="UniProtKB-UniRule"/>
</dbReference>
<keyword evidence="2 6" id="KW-0963">Cytoplasm</keyword>
<comment type="similarity">
    <text evidence="6">Belongs to the endonuclease V family.</text>
</comment>
<dbReference type="AlphaFoldDB" id="A0A7X9XDI2"/>
<evidence type="ECO:0000256" key="4">
    <source>
        <dbReference type="ARBA" id="ARBA00022759"/>
    </source>
</evidence>
<evidence type="ECO:0000256" key="2">
    <source>
        <dbReference type="ARBA" id="ARBA00022490"/>
    </source>
</evidence>
<gene>
    <name evidence="6 7" type="primary">nfi</name>
    <name evidence="7" type="ORF">HHU12_33520</name>
</gene>
<name>A0A7X9XDI2_9BACT</name>
<evidence type="ECO:0000256" key="1">
    <source>
        <dbReference type="ARBA" id="ARBA00004496"/>
    </source>
</evidence>
<comment type="caution">
    <text evidence="7">The sequence shown here is derived from an EMBL/GenBank/DDBJ whole genome shotgun (WGS) entry which is preliminary data.</text>
</comment>
<protein>
    <recommendedName>
        <fullName evidence="6">Endonuclease V</fullName>
        <ecNumber evidence="6">3.1.21.7</ecNumber>
    </recommendedName>
    <alternativeName>
        <fullName evidence="6">Deoxyinosine 3'endonuclease</fullName>
    </alternativeName>
    <alternativeName>
        <fullName evidence="6">Deoxyribonuclease V</fullName>
        <shortName evidence="6">DNase V</shortName>
    </alternativeName>
</protein>
<keyword evidence="3 6" id="KW-0540">Nuclease</keyword>
<feature type="binding site" evidence="6">
    <location>
        <position position="31"/>
    </location>
    <ligand>
        <name>Mg(2+)</name>
        <dbReference type="ChEBI" id="CHEBI:18420"/>
    </ligand>
</feature>
<feature type="binding site" evidence="6">
    <location>
        <position position="99"/>
    </location>
    <ligand>
        <name>Mg(2+)</name>
        <dbReference type="ChEBI" id="CHEBI:18420"/>
    </ligand>
</feature>
<dbReference type="GO" id="GO:0003727">
    <property type="term" value="F:single-stranded RNA binding"/>
    <property type="evidence" value="ECO:0007669"/>
    <property type="project" value="TreeGrafter"/>
</dbReference>
<sequence length="214" mass="24034">MDYIIQQQELATKVIKENKLPSEIQYIGGVDVAYQKDGEVVIAAITILDANTLELKETVLHTENVSFPYIPGLFSFRELPPVLKAFKKLSIKPDLLICDSQGYAHPRRFGFACHLGVELDIPTIGCAKKRLIGNYDTSFELKRGNAIELIDKDEVVGKVLCTQDNTKPLFVSIGHKVNLNIACEWVLFSASKYRLPETTRTADHAVREAMKRKV</sequence>
<dbReference type="NCBIfam" id="NF008629">
    <property type="entry name" value="PRK11617.1"/>
    <property type="match status" value="1"/>
</dbReference>
<evidence type="ECO:0000256" key="6">
    <source>
        <dbReference type="HAMAP-Rule" id="MF_00801"/>
    </source>
</evidence>
<dbReference type="GO" id="GO:0043737">
    <property type="term" value="F:deoxyribonuclease V activity"/>
    <property type="evidence" value="ECO:0007669"/>
    <property type="project" value="UniProtKB-UniRule"/>
</dbReference>
<keyword evidence="6" id="KW-0227">DNA damage</keyword>
<dbReference type="GO" id="GO:0005737">
    <property type="term" value="C:cytoplasm"/>
    <property type="evidence" value="ECO:0007669"/>
    <property type="project" value="UniProtKB-SubCell"/>
</dbReference>
<dbReference type="GO" id="GO:0016891">
    <property type="term" value="F:RNA endonuclease activity producing 5'-phosphomonoesters, hydrolytic mechanism"/>
    <property type="evidence" value="ECO:0007669"/>
    <property type="project" value="TreeGrafter"/>
</dbReference>
<comment type="subcellular location">
    <subcellularLocation>
        <location evidence="1 6">Cytoplasm</location>
    </subcellularLocation>
</comment>
<organism evidence="7 8">
    <name type="scientific">Flammeovirga aprica JL-4</name>
    <dbReference type="NCBI Taxonomy" id="694437"/>
    <lineage>
        <taxon>Bacteria</taxon>
        <taxon>Pseudomonadati</taxon>
        <taxon>Bacteroidota</taxon>
        <taxon>Cytophagia</taxon>
        <taxon>Cytophagales</taxon>
        <taxon>Flammeovirgaceae</taxon>
        <taxon>Flammeovirga</taxon>
    </lineage>
</organism>
<keyword evidence="8" id="KW-1185">Reference proteome</keyword>
<comment type="cofactor">
    <cofactor evidence="6">
        <name>Mg(2+)</name>
        <dbReference type="ChEBI" id="CHEBI:18420"/>
    </cofactor>
</comment>
<dbReference type="PANTHER" id="PTHR28511:SF1">
    <property type="entry name" value="ENDONUCLEASE V"/>
    <property type="match status" value="1"/>
</dbReference>
<evidence type="ECO:0000313" key="8">
    <source>
        <dbReference type="Proteomes" id="UP000576082"/>
    </source>
</evidence>
<keyword evidence="6" id="KW-0460">Magnesium</keyword>
<dbReference type="EMBL" id="JABANE010000247">
    <property type="protein sequence ID" value="NME72926.1"/>
    <property type="molecule type" value="Genomic_DNA"/>
</dbReference>
<keyword evidence="4 6" id="KW-0255">Endonuclease</keyword>